<keyword evidence="5" id="KW-0408">Iron</keyword>
<sequence length="382" mass="43439">MPFFERVITRRGFLKILGGIALGGLFLKDIIKDISAKEFDRKIGLILPKPALYYERLPNKVIKCVLCPRQCIVPVGNKGFCRARKNIDGEYRTLVHSNPCAVHIDPIEKKPLFHFLPGTTALSLATAGCNFTCKNCQNWDISQAGPEETENIEISPKNMVECALEYKTPTIAYTYTEPSIFYEYMLDIAKLAHKNGLLNIYHSNGYLNQEPLKELIPYLDGANVDLKGFSEDFYRDITGGTLQPVLDTLKTLKKSGVWLEITNLIIPTKNDDEKMIKRMCEWMKDELGGDVPVHFSRFYPQYKLQNLPPTPVETLQKAAGIARKTGLQFVYIGNVPGIKEESTFCPKCKKIIIERRGYTILQMNIKDGKCKFCKKEIPGRWQ</sequence>
<evidence type="ECO:0000256" key="4">
    <source>
        <dbReference type="ARBA" id="ARBA00022723"/>
    </source>
</evidence>
<dbReference type="PANTHER" id="PTHR30352">
    <property type="entry name" value="PYRUVATE FORMATE-LYASE-ACTIVATING ENZYME"/>
    <property type="match status" value="1"/>
</dbReference>
<dbReference type="CDD" id="cd01335">
    <property type="entry name" value="Radical_SAM"/>
    <property type="match status" value="1"/>
</dbReference>
<dbReference type="Pfam" id="PF04055">
    <property type="entry name" value="Radical_SAM"/>
    <property type="match status" value="1"/>
</dbReference>
<dbReference type="InterPro" id="IPR013785">
    <property type="entry name" value="Aldolase_TIM"/>
</dbReference>
<dbReference type="InterPro" id="IPR027596">
    <property type="entry name" value="AmmeMemoSam_rS"/>
</dbReference>
<dbReference type="InterPro" id="IPR007197">
    <property type="entry name" value="rSAM"/>
</dbReference>
<feature type="domain" description="Radical SAM core" evidence="7">
    <location>
        <begin position="114"/>
        <end position="339"/>
    </location>
</feature>
<evidence type="ECO:0000313" key="8">
    <source>
        <dbReference type="EMBL" id="HHS63099.1"/>
    </source>
</evidence>
<gene>
    <name evidence="8" type="primary">amrS</name>
    <name evidence="8" type="ORF">ENV70_05770</name>
</gene>
<dbReference type="PROSITE" id="PS51918">
    <property type="entry name" value="RADICAL_SAM"/>
    <property type="match status" value="1"/>
</dbReference>
<dbReference type="AlphaFoldDB" id="A0A7C6AGJ4"/>
<comment type="cofactor">
    <cofactor evidence="1">
        <name>[4Fe-4S] cluster</name>
        <dbReference type="ChEBI" id="CHEBI:49883"/>
    </cofactor>
</comment>
<accession>A0A7C6AGJ4</accession>
<dbReference type="SFLD" id="SFLDG01101">
    <property type="entry name" value="Uncharacterised_Radical_SAM_Su"/>
    <property type="match status" value="1"/>
</dbReference>
<reference evidence="8" key="1">
    <citation type="journal article" date="2020" name="mSystems">
        <title>Genome- and Community-Level Interaction Insights into Carbon Utilization and Element Cycling Functions of Hydrothermarchaeota in Hydrothermal Sediment.</title>
        <authorList>
            <person name="Zhou Z."/>
            <person name="Liu Y."/>
            <person name="Xu W."/>
            <person name="Pan J."/>
            <person name="Luo Z.H."/>
            <person name="Li M."/>
        </authorList>
    </citation>
    <scope>NUCLEOTIDE SEQUENCE [LARGE SCALE GENOMIC DNA]</scope>
    <source>
        <strain evidence="8">SpSt-783</strain>
    </source>
</reference>
<evidence type="ECO:0000256" key="1">
    <source>
        <dbReference type="ARBA" id="ARBA00001966"/>
    </source>
</evidence>
<proteinExistence type="predicted"/>
<keyword evidence="2" id="KW-0004">4Fe-4S</keyword>
<protein>
    <submittedName>
        <fullName evidence="8">AmmeMemoRadiSam system radical SAM enzyme</fullName>
    </submittedName>
</protein>
<comment type="caution">
    <text evidence="8">The sequence shown here is derived from an EMBL/GenBank/DDBJ whole genome shotgun (WGS) entry which is preliminary data.</text>
</comment>
<dbReference type="PANTHER" id="PTHR30352:SF5">
    <property type="entry name" value="PYRUVATE FORMATE-LYASE 1-ACTIVATING ENZYME"/>
    <property type="match status" value="1"/>
</dbReference>
<dbReference type="Gene3D" id="3.20.20.70">
    <property type="entry name" value="Aldolase class I"/>
    <property type="match status" value="1"/>
</dbReference>
<dbReference type="InterPro" id="IPR058240">
    <property type="entry name" value="rSAM_sf"/>
</dbReference>
<keyword evidence="4" id="KW-0479">Metal-binding</keyword>
<evidence type="ECO:0000259" key="7">
    <source>
        <dbReference type="PROSITE" id="PS51918"/>
    </source>
</evidence>
<name>A0A7C6AGJ4_UNCW3</name>
<evidence type="ECO:0000256" key="6">
    <source>
        <dbReference type="ARBA" id="ARBA00023014"/>
    </source>
</evidence>
<evidence type="ECO:0000256" key="5">
    <source>
        <dbReference type="ARBA" id="ARBA00023004"/>
    </source>
</evidence>
<evidence type="ECO:0000256" key="2">
    <source>
        <dbReference type="ARBA" id="ARBA00022485"/>
    </source>
</evidence>
<dbReference type="GO" id="GO:0003824">
    <property type="term" value="F:catalytic activity"/>
    <property type="evidence" value="ECO:0007669"/>
    <property type="project" value="InterPro"/>
</dbReference>
<dbReference type="GO" id="GO:0051539">
    <property type="term" value="F:4 iron, 4 sulfur cluster binding"/>
    <property type="evidence" value="ECO:0007669"/>
    <property type="project" value="UniProtKB-KW"/>
</dbReference>
<dbReference type="SFLD" id="SFLDS00029">
    <property type="entry name" value="Radical_SAM"/>
    <property type="match status" value="1"/>
</dbReference>
<keyword evidence="6" id="KW-0411">Iron-sulfur</keyword>
<dbReference type="GO" id="GO:0046872">
    <property type="term" value="F:metal ion binding"/>
    <property type="evidence" value="ECO:0007669"/>
    <property type="project" value="UniProtKB-KW"/>
</dbReference>
<organism evidence="8">
    <name type="scientific">candidate division WOR-3 bacterium</name>
    <dbReference type="NCBI Taxonomy" id="2052148"/>
    <lineage>
        <taxon>Bacteria</taxon>
        <taxon>Bacteria division WOR-3</taxon>
    </lineage>
</organism>
<keyword evidence="3" id="KW-0949">S-adenosyl-L-methionine</keyword>
<dbReference type="SUPFAM" id="SSF102114">
    <property type="entry name" value="Radical SAM enzymes"/>
    <property type="match status" value="1"/>
</dbReference>
<evidence type="ECO:0000256" key="3">
    <source>
        <dbReference type="ARBA" id="ARBA00022691"/>
    </source>
</evidence>
<dbReference type="EMBL" id="DTHJ01000122">
    <property type="protein sequence ID" value="HHS63099.1"/>
    <property type="molecule type" value="Genomic_DNA"/>
</dbReference>
<dbReference type="NCBIfam" id="TIGR04337">
    <property type="entry name" value="AmmeMemoSam_rS"/>
    <property type="match status" value="1"/>
</dbReference>
<dbReference type="InterPro" id="IPR034457">
    <property type="entry name" value="Organic_radical-activating"/>
</dbReference>